<dbReference type="PANTHER" id="PTHR33705:SF2">
    <property type="entry name" value="PHOSPHOCARRIER PROTEIN NPR"/>
    <property type="match status" value="1"/>
</dbReference>
<protein>
    <submittedName>
        <fullName evidence="7">Phosphocarrier protein HPr</fullName>
        <ecNumber evidence="7">2.7.11.-</ecNumber>
    </submittedName>
</protein>
<dbReference type="CDD" id="cd00367">
    <property type="entry name" value="PTS-HPr_like"/>
    <property type="match status" value="1"/>
</dbReference>
<dbReference type="Proteomes" id="UP000316921">
    <property type="component" value="Chromosome"/>
</dbReference>
<dbReference type="KEGG" id="pbap:Pla133_39060"/>
<dbReference type="PROSITE" id="PS51350">
    <property type="entry name" value="PTS_HPR_DOM"/>
    <property type="match status" value="1"/>
</dbReference>
<dbReference type="GO" id="GO:0009401">
    <property type="term" value="P:phosphoenolpyruvate-dependent sugar phosphotransferase system"/>
    <property type="evidence" value="ECO:0007669"/>
    <property type="project" value="UniProtKB-KW"/>
</dbReference>
<evidence type="ECO:0000313" key="7">
    <source>
        <dbReference type="EMBL" id="QDU68803.1"/>
    </source>
</evidence>
<gene>
    <name evidence="7" type="primary">ptsH</name>
    <name evidence="7" type="ORF">Pla133_39060</name>
</gene>
<dbReference type="AlphaFoldDB" id="A0A518BPE0"/>
<proteinExistence type="inferred from homology"/>
<feature type="region of interest" description="Disordered" evidence="5">
    <location>
        <begin position="1"/>
        <end position="23"/>
    </location>
</feature>
<dbReference type="EMBL" id="CP036287">
    <property type="protein sequence ID" value="QDU68803.1"/>
    <property type="molecule type" value="Genomic_DNA"/>
</dbReference>
<dbReference type="InterPro" id="IPR000032">
    <property type="entry name" value="HPr-like"/>
</dbReference>
<evidence type="ECO:0000256" key="3">
    <source>
        <dbReference type="ARBA" id="ARBA00022490"/>
    </source>
</evidence>
<keyword evidence="3" id="KW-0963">Cytoplasm</keyword>
<organism evidence="7 8">
    <name type="scientific">Engelhardtia mirabilis</name>
    <dbReference type="NCBI Taxonomy" id="2528011"/>
    <lineage>
        <taxon>Bacteria</taxon>
        <taxon>Pseudomonadati</taxon>
        <taxon>Planctomycetota</taxon>
        <taxon>Planctomycetia</taxon>
        <taxon>Planctomycetia incertae sedis</taxon>
        <taxon>Engelhardtia</taxon>
    </lineage>
</organism>
<dbReference type="GO" id="GO:0005737">
    <property type="term" value="C:cytoplasm"/>
    <property type="evidence" value="ECO:0007669"/>
    <property type="project" value="UniProtKB-SubCell"/>
</dbReference>
<accession>A0A518BPE0</accession>
<keyword evidence="8" id="KW-1185">Reference proteome</keyword>
<dbReference type="InterPro" id="IPR035895">
    <property type="entry name" value="HPr-like_sf"/>
</dbReference>
<dbReference type="EC" id="2.7.11.-" evidence="7"/>
<feature type="domain" description="HPr" evidence="6">
    <location>
        <begin position="28"/>
        <end position="115"/>
    </location>
</feature>
<dbReference type="InterPro" id="IPR050399">
    <property type="entry name" value="HPr"/>
</dbReference>
<dbReference type="Pfam" id="PF00381">
    <property type="entry name" value="PTS-HPr"/>
    <property type="match status" value="1"/>
</dbReference>
<dbReference type="PRINTS" id="PR00107">
    <property type="entry name" value="PHOSPHOCPHPR"/>
</dbReference>
<dbReference type="SUPFAM" id="SSF55594">
    <property type="entry name" value="HPr-like"/>
    <property type="match status" value="1"/>
</dbReference>
<feature type="compositionally biased region" description="Basic and acidic residues" evidence="5">
    <location>
        <begin position="14"/>
        <end position="23"/>
    </location>
</feature>
<evidence type="ECO:0000256" key="4">
    <source>
        <dbReference type="ARBA" id="ARBA00022683"/>
    </source>
</evidence>
<comment type="subcellular location">
    <subcellularLocation>
        <location evidence="1">Cytoplasm</location>
    </subcellularLocation>
</comment>
<evidence type="ECO:0000256" key="1">
    <source>
        <dbReference type="ARBA" id="ARBA00004496"/>
    </source>
</evidence>
<keyword evidence="4" id="KW-0598">Phosphotransferase system</keyword>
<name>A0A518BPE0_9BACT</name>
<evidence type="ECO:0000256" key="5">
    <source>
        <dbReference type="SAM" id="MobiDB-lite"/>
    </source>
</evidence>
<reference evidence="7 8" key="1">
    <citation type="submission" date="2019-02" db="EMBL/GenBank/DDBJ databases">
        <title>Deep-cultivation of Planctomycetes and their phenomic and genomic characterization uncovers novel biology.</title>
        <authorList>
            <person name="Wiegand S."/>
            <person name="Jogler M."/>
            <person name="Boedeker C."/>
            <person name="Pinto D."/>
            <person name="Vollmers J."/>
            <person name="Rivas-Marin E."/>
            <person name="Kohn T."/>
            <person name="Peeters S.H."/>
            <person name="Heuer A."/>
            <person name="Rast P."/>
            <person name="Oberbeckmann S."/>
            <person name="Bunk B."/>
            <person name="Jeske O."/>
            <person name="Meyerdierks A."/>
            <person name="Storesund J.E."/>
            <person name="Kallscheuer N."/>
            <person name="Luecker S."/>
            <person name="Lage O.M."/>
            <person name="Pohl T."/>
            <person name="Merkel B.J."/>
            <person name="Hornburger P."/>
            <person name="Mueller R.-W."/>
            <person name="Bruemmer F."/>
            <person name="Labrenz M."/>
            <person name="Spormann A.M."/>
            <person name="Op den Camp H."/>
            <person name="Overmann J."/>
            <person name="Amann R."/>
            <person name="Jetten M.S.M."/>
            <person name="Mascher T."/>
            <person name="Medema M.H."/>
            <person name="Devos D.P."/>
            <person name="Kaster A.-K."/>
            <person name="Ovreas L."/>
            <person name="Rohde M."/>
            <person name="Galperin M.Y."/>
            <person name="Jogler C."/>
        </authorList>
    </citation>
    <scope>NUCLEOTIDE SEQUENCE [LARGE SCALE GENOMIC DNA]</scope>
    <source>
        <strain evidence="7 8">Pla133</strain>
    </source>
</reference>
<keyword evidence="7" id="KW-0808">Transferase</keyword>
<comment type="similarity">
    <text evidence="2">Belongs to the HPr family.</text>
</comment>
<evidence type="ECO:0000259" key="6">
    <source>
        <dbReference type="PROSITE" id="PS51350"/>
    </source>
</evidence>
<evidence type="ECO:0000256" key="2">
    <source>
        <dbReference type="ARBA" id="ARBA00010736"/>
    </source>
</evidence>
<dbReference type="GO" id="GO:0016740">
    <property type="term" value="F:transferase activity"/>
    <property type="evidence" value="ECO:0007669"/>
    <property type="project" value="UniProtKB-KW"/>
</dbReference>
<sequence>MGAREALPGPGSQPEKHRVFGSKRDVTSQKLEVEVCNSQGLHARPCHAVVSTALGFRSELRVAYDGRTVNGKSILELMTLNAAYGARLELFASGEDAESLLSAVSGLFSAGFGELD</sequence>
<evidence type="ECO:0000313" key="8">
    <source>
        <dbReference type="Proteomes" id="UP000316921"/>
    </source>
</evidence>
<dbReference type="PANTHER" id="PTHR33705">
    <property type="entry name" value="PHOSPHOCARRIER PROTEIN HPR"/>
    <property type="match status" value="1"/>
</dbReference>
<dbReference type="NCBIfam" id="TIGR01003">
    <property type="entry name" value="PTS_HPr_family"/>
    <property type="match status" value="1"/>
</dbReference>
<dbReference type="Gene3D" id="3.30.1340.10">
    <property type="entry name" value="HPr-like"/>
    <property type="match status" value="1"/>
</dbReference>